<evidence type="ECO:0000313" key="2">
    <source>
        <dbReference type="Proteomes" id="UP000028058"/>
    </source>
</evidence>
<evidence type="ECO:0000313" key="1">
    <source>
        <dbReference type="EMBL" id="RKM99311.1"/>
    </source>
</evidence>
<name>A0A420VAD2_9ACTN</name>
<reference evidence="1 2" key="1">
    <citation type="journal article" date="2014" name="Genome Announc.">
        <title>Draft Genome Sequence of Streptomyces fradiae ATCC 19609, a Strain Highly Sensitive to Antibiotics.</title>
        <authorList>
            <person name="Bekker O.B."/>
            <person name="Klimina K.M."/>
            <person name="Vatlin A.A."/>
            <person name="Zakharevich N.V."/>
            <person name="Kasianov A.S."/>
            <person name="Danilenko V.N."/>
        </authorList>
    </citation>
    <scope>NUCLEOTIDE SEQUENCE [LARGE SCALE GENOMIC DNA]</scope>
    <source>
        <strain evidence="1 2">ATCC 19609</strain>
    </source>
</reference>
<proteinExistence type="predicted"/>
<dbReference type="RefSeq" id="WP_050363497.1">
    <property type="nucleotide sequence ID" value="NZ_CP134822.1"/>
</dbReference>
<dbReference type="AlphaFoldDB" id="A0A420VAD2"/>
<gene>
    <name evidence="1" type="ORF">SFRA_003760</name>
</gene>
<accession>A0A420VAD2</accession>
<dbReference type="EMBL" id="JNAD02000001">
    <property type="protein sequence ID" value="RKM99311.1"/>
    <property type="molecule type" value="Genomic_DNA"/>
</dbReference>
<comment type="caution">
    <text evidence="1">The sequence shown here is derived from an EMBL/GenBank/DDBJ whole genome shotgun (WGS) entry which is preliminary data.</text>
</comment>
<dbReference type="OrthoDB" id="5148951at2"/>
<sequence>METSDVWLNTDGHFAPGRELFRSERAFSVWAYTVSHGQLLLRARSVGRDGTRQSRIDVLFKPVRAVKTGINYSGLVIRCATEEERKLILADTGHARRDDRVLVLETADGRRDHVVAGAVGWSEDWEGDHEPSRLAFLAPGALPGRLLP</sequence>
<keyword evidence="2" id="KW-1185">Reference proteome</keyword>
<organism evidence="1 2">
    <name type="scientific">Streptomyces xinghaiensis</name>
    <dbReference type="NCBI Taxonomy" id="1038928"/>
    <lineage>
        <taxon>Bacteria</taxon>
        <taxon>Bacillati</taxon>
        <taxon>Actinomycetota</taxon>
        <taxon>Actinomycetes</taxon>
        <taxon>Kitasatosporales</taxon>
        <taxon>Streptomycetaceae</taxon>
        <taxon>Streptomyces</taxon>
    </lineage>
</organism>
<protein>
    <submittedName>
        <fullName evidence="1">Uncharacterized protein</fullName>
    </submittedName>
</protein>
<dbReference type="Proteomes" id="UP000028058">
    <property type="component" value="Unassembled WGS sequence"/>
</dbReference>